<dbReference type="SUPFAM" id="SSF64268">
    <property type="entry name" value="PX domain"/>
    <property type="match status" value="1"/>
</dbReference>
<dbReference type="Pfam" id="PF08628">
    <property type="entry name" value="Nexin_C"/>
    <property type="match status" value="1"/>
</dbReference>
<keyword evidence="3" id="KW-0472">Membrane</keyword>
<feature type="domain" description="PXA" evidence="4">
    <location>
        <begin position="137"/>
        <end position="316"/>
    </location>
</feature>
<feature type="compositionally biased region" description="Polar residues" evidence="2">
    <location>
        <begin position="863"/>
        <end position="876"/>
    </location>
</feature>
<evidence type="ECO:0000256" key="1">
    <source>
        <dbReference type="ARBA" id="ARBA00010883"/>
    </source>
</evidence>
<keyword evidence="3" id="KW-0812">Transmembrane</keyword>
<evidence type="ECO:0000313" key="6">
    <source>
        <dbReference type="Proteomes" id="UP000283383"/>
    </source>
</evidence>
<comment type="similarity">
    <text evidence="1">Belongs to the sorting nexin family.</text>
</comment>
<dbReference type="Proteomes" id="UP000283383">
    <property type="component" value="Unassembled WGS sequence"/>
</dbReference>
<evidence type="ECO:0000256" key="2">
    <source>
        <dbReference type="SAM" id="MobiDB-lite"/>
    </source>
</evidence>
<evidence type="ECO:0000259" key="4">
    <source>
        <dbReference type="PROSITE" id="PS51207"/>
    </source>
</evidence>
<dbReference type="AlphaFoldDB" id="A0A420HEK5"/>
<proteinExistence type="inferred from homology"/>
<dbReference type="PANTHER" id="PTHR22775:SF47">
    <property type="entry name" value="MEIOTICALLY UP-REGULATED GENE 122 PROTEIN"/>
    <property type="match status" value="1"/>
</dbReference>
<feature type="compositionally biased region" description="Polar residues" evidence="2">
    <location>
        <begin position="790"/>
        <end position="801"/>
    </location>
</feature>
<keyword evidence="6" id="KW-1185">Reference proteome</keyword>
<dbReference type="FunFam" id="3.30.1520.10:FF:000065">
    <property type="entry name" value="PX domain protein (AFU_orthologue AFUA_2G07450)"/>
    <property type="match status" value="1"/>
</dbReference>
<feature type="compositionally biased region" description="Polar residues" evidence="2">
    <location>
        <begin position="634"/>
        <end position="644"/>
    </location>
</feature>
<dbReference type="PROSITE" id="PS51207">
    <property type="entry name" value="PXA"/>
    <property type="match status" value="1"/>
</dbReference>
<dbReference type="STRING" id="62708.A0A420HEK5"/>
<evidence type="ECO:0000256" key="3">
    <source>
        <dbReference type="SAM" id="Phobius"/>
    </source>
</evidence>
<dbReference type="EMBL" id="MCBQ01019994">
    <property type="protein sequence ID" value="RKF55894.1"/>
    <property type="molecule type" value="Genomic_DNA"/>
</dbReference>
<feature type="compositionally biased region" description="Low complexity" evidence="2">
    <location>
        <begin position="757"/>
        <end position="774"/>
    </location>
</feature>
<organism evidence="5 6">
    <name type="scientific">Golovinomyces cichoracearum</name>
    <dbReference type="NCBI Taxonomy" id="62708"/>
    <lineage>
        <taxon>Eukaryota</taxon>
        <taxon>Fungi</taxon>
        <taxon>Dikarya</taxon>
        <taxon>Ascomycota</taxon>
        <taxon>Pezizomycotina</taxon>
        <taxon>Leotiomycetes</taxon>
        <taxon>Erysiphales</taxon>
        <taxon>Erysiphaceae</taxon>
        <taxon>Golovinomyces</taxon>
    </lineage>
</organism>
<comment type="caution">
    <text evidence="5">The sequence shown here is derived from an EMBL/GenBank/DDBJ whole genome shotgun (WGS) entry which is preliminary data.</text>
</comment>
<dbReference type="InterPro" id="IPR013937">
    <property type="entry name" value="Sorting_nexin_C"/>
</dbReference>
<feature type="region of interest" description="Disordered" evidence="2">
    <location>
        <begin position="717"/>
        <end position="816"/>
    </location>
</feature>
<sequence length="1040" mass="114876">MNGIDDDRIFDDGLVAETAINKSDDGYWSLAVDDPTTFALQFLSTASPEAIVGVAVGLATCTYFVLGRFGLILMGVFAGVILHATWERQSITDRMSVRRENSLDVIKRILDLGGNNNKCGAVQIEEERYADDFETLQPETAAALRELVDAIIRDYVKSWYQRIIPKDISFLAATQKCLSRFVFSISCHLSRKRPEDIFLDFLTNSSSIIIVFLSELSAALALSPGPATEAVYSYLFANPESSLANALDEQNQKKKLKIAASDILRNFLDKSIHECNPARIFLNEILGTLVLESILKSCSKPEWINGWIVFLLEEGESNLSQAIDAGMEKDRQDGGPTENTKNAGHAVSVPSLVSIPQREQNGIPNSMKLSKSEQAIIEARKLSELIAEEEATKKNGLHSSLDPKTQELAASLEQINKSIDQISVKKFSENPSLKRSSTHMFYTDTSKAKDVQGTNRTNLYKSTSLSGSHEVSASVSVLSDDPSFSNFDQINMDSVTGHRDGSPFADKKTVFPSLHNANITVYDGSPNPEKGKVQSKPKVDYLIQIEPVDSNHPGWMIVRHYTDFEALHEVLRRIAQVSGVTTFTESHHNIPSWREKTKSFLREELERYLRDACWYYPLAESEGMKRFFKKDQDQNSSASNSKNNFPGIGWSTPSAMGKGMLDVLTSAPKGVAESGKAITGVFSSIGNRGQRKSTYGQLETNAKFESVSPITTFQVGRASEDGYNSNSSVQTQPNRTRLQGQKMCYDSNSLEENQQKTESTSTSVRSSISGSQRSGHSRDSTHPSSRKDSLNSSPIQITTDSLILPPPPTEMPDDYGSHSVNGTLLGHSRSVSCCASVRTTGTEISSHHLSSIPFNPTEKKTKSASAATRRSQQPSIPITEDETRVAVELIFAVINEMYTISSAWNIRRTLLTAAKTYFLRPGNPSLLEIQSLIQDSVISANTSDAGIAAHLRKLRENCLPTEDELQEWPSEMTPEEKERLRIKARNLLIKQAVPRALTGVMGQAATSEAMGHIFDCLQIEEFTRGLIFGVLLQGMRSIFH</sequence>
<name>A0A420HEK5_9PEZI</name>
<feature type="region of interest" description="Disordered" evidence="2">
    <location>
        <begin position="630"/>
        <end position="650"/>
    </location>
</feature>
<feature type="compositionally biased region" description="Basic and acidic residues" evidence="2">
    <location>
        <begin position="776"/>
        <end position="789"/>
    </location>
</feature>
<dbReference type="InterPro" id="IPR003114">
    <property type="entry name" value="Phox_assoc"/>
</dbReference>
<dbReference type="PANTHER" id="PTHR22775">
    <property type="entry name" value="SORTING NEXIN"/>
    <property type="match status" value="1"/>
</dbReference>
<evidence type="ECO:0000313" key="5">
    <source>
        <dbReference type="EMBL" id="RKF55894.1"/>
    </source>
</evidence>
<feature type="region of interest" description="Disordered" evidence="2">
    <location>
        <begin position="847"/>
        <end position="877"/>
    </location>
</feature>
<feature type="transmembrane region" description="Helical" evidence="3">
    <location>
        <begin position="63"/>
        <end position="86"/>
    </location>
</feature>
<feature type="region of interest" description="Disordered" evidence="2">
    <location>
        <begin position="328"/>
        <end position="350"/>
    </location>
</feature>
<dbReference type="SMART" id="SM00313">
    <property type="entry name" value="PXA"/>
    <property type="match status" value="1"/>
</dbReference>
<dbReference type="GO" id="GO:0035091">
    <property type="term" value="F:phosphatidylinositol binding"/>
    <property type="evidence" value="ECO:0007669"/>
    <property type="project" value="InterPro"/>
</dbReference>
<dbReference type="Pfam" id="PF02194">
    <property type="entry name" value="PXA"/>
    <property type="match status" value="1"/>
</dbReference>
<feature type="compositionally biased region" description="Polar residues" evidence="2">
    <location>
        <begin position="722"/>
        <end position="739"/>
    </location>
</feature>
<protein>
    <submittedName>
        <fullName evidence="5">Putative px domain-containing protein</fullName>
    </submittedName>
</protein>
<keyword evidence="3" id="KW-1133">Transmembrane helix</keyword>
<dbReference type="CDD" id="cd06093">
    <property type="entry name" value="PX_domain"/>
    <property type="match status" value="1"/>
</dbReference>
<reference evidence="5 6" key="1">
    <citation type="journal article" date="2018" name="BMC Genomics">
        <title>Comparative genome analyses reveal sequence features reflecting distinct modes of host-adaptation between dicot and monocot powdery mildew.</title>
        <authorList>
            <person name="Wu Y."/>
            <person name="Ma X."/>
            <person name="Pan Z."/>
            <person name="Kale S.D."/>
            <person name="Song Y."/>
            <person name="King H."/>
            <person name="Zhang Q."/>
            <person name="Presley C."/>
            <person name="Deng X."/>
            <person name="Wei C.I."/>
            <person name="Xiao S."/>
        </authorList>
    </citation>
    <scope>NUCLEOTIDE SEQUENCE [LARGE SCALE GENOMIC DNA]</scope>
    <source>
        <strain evidence="5">UMSG3</strain>
    </source>
</reference>
<dbReference type="InterPro" id="IPR036871">
    <property type="entry name" value="PX_dom_sf"/>
</dbReference>
<gene>
    <name evidence="5" type="ORF">GcM3_199027</name>
</gene>
<accession>A0A420HEK5</accession>
<dbReference type="Gene3D" id="3.30.1520.10">
    <property type="entry name" value="Phox-like domain"/>
    <property type="match status" value="1"/>
</dbReference>